<dbReference type="EMBL" id="JAAWVO010000708">
    <property type="protein sequence ID" value="MBN3311520.1"/>
    <property type="molecule type" value="Genomic_DNA"/>
</dbReference>
<keyword evidence="10" id="KW-0256">Endoplasmic reticulum</keyword>
<dbReference type="AlphaFoldDB" id="A0A8J7NEH8"/>
<dbReference type="InterPro" id="IPR043130">
    <property type="entry name" value="CDP-OH_PTrfase_TM_dom"/>
</dbReference>
<evidence type="ECO:0000256" key="24">
    <source>
        <dbReference type="ARBA" id="ARBA00070294"/>
    </source>
</evidence>
<evidence type="ECO:0000256" key="27">
    <source>
        <dbReference type="SAM" id="Phobius"/>
    </source>
</evidence>
<dbReference type="Gene3D" id="1.20.120.1760">
    <property type="match status" value="1"/>
</dbReference>
<keyword evidence="7 26" id="KW-0808">Transferase</keyword>
<feature type="non-terminal residue" evidence="28">
    <location>
        <position position="407"/>
    </location>
</feature>
<dbReference type="InterPro" id="IPR048254">
    <property type="entry name" value="CDP_ALCOHOL_P_TRANSF_CS"/>
</dbReference>
<feature type="transmembrane region" description="Helical" evidence="27">
    <location>
        <begin position="379"/>
        <end position="397"/>
    </location>
</feature>
<evidence type="ECO:0000313" key="28">
    <source>
        <dbReference type="EMBL" id="MBN3311520.1"/>
    </source>
</evidence>
<dbReference type="PANTHER" id="PTHR10414">
    <property type="entry name" value="ETHANOLAMINEPHOSPHOTRANSFERASE"/>
    <property type="match status" value="1"/>
</dbReference>
<keyword evidence="18" id="KW-1208">Phospholipid metabolism</keyword>
<comment type="catalytic activity">
    <reaction evidence="22">
        <text>1-O-alkyl-2-acyl-sn-glycerol + CDP-ethanolamine = a 1-O-alkyl-2-acyl-sn-glycero-3-phosphoethanolamine + CMP + H(+)</text>
        <dbReference type="Rhea" id="RHEA:36187"/>
        <dbReference type="ChEBI" id="CHEBI:15378"/>
        <dbReference type="ChEBI" id="CHEBI:52595"/>
        <dbReference type="ChEBI" id="CHEBI:57876"/>
        <dbReference type="ChEBI" id="CHEBI:60377"/>
        <dbReference type="ChEBI" id="CHEBI:60520"/>
    </reaction>
    <physiologicalReaction direction="left-to-right" evidence="22">
        <dbReference type="Rhea" id="RHEA:36188"/>
    </physiologicalReaction>
</comment>
<evidence type="ECO:0000256" key="22">
    <source>
        <dbReference type="ARBA" id="ARBA00052094"/>
    </source>
</evidence>
<evidence type="ECO:0000256" key="15">
    <source>
        <dbReference type="ARBA" id="ARBA00023136"/>
    </source>
</evidence>
<evidence type="ECO:0000256" key="9">
    <source>
        <dbReference type="ARBA" id="ARBA00022723"/>
    </source>
</evidence>
<evidence type="ECO:0000256" key="1">
    <source>
        <dbReference type="ARBA" id="ARBA00001936"/>
    </source>
</evidence>
<dbReference type="GO" id="GO:0005794">
    <property type="term" value="C:Golgi apparatus"/>
    <property type="evidence" value="ECO:0007669"/>
    <property type="project" value="TreeGrafter"/>
</dbReference>
<evidence type="ECO:0000256" key="8">
    <source>
        <dbReference type="ARBA" id="ARBA00022692"/>
    </source>
</evidence>
<dbReference type="PANTHER" id="PTHR10414:SF35">
    <property type="entry name" value="SELENOPROTEIN I"/>
    <property type="match status" value="1"/>
</dbReference>
<keyword evidence="8 27" id="KW-0812">Transmembrane</keyword>
<keyword evidence="29" id="KW-1185">Reference proteome</keyword>
<evidence type="ECO:0000256" key="12">
    <source>
        <dbReference type="ARBA" id="ARBA00022989"/>
    </source>
</evidence>
<evidence type="ECO:0000256" key="21">
    <source>
        <dbReference type="ARBA" id="ARBA00048120"/>
    </source>
</evidence>
<evidence type="ECO:0000256" key="11">
    <source>
        <dbReference type="ARBA" id="ARBA00022842"/>
    </source>
</evidence>
<comment type="similarity">
    <text evidence="5 26">Belongs to the CDP-alcohol phosphatidyltransferase class-I family.</text>
</comment>
<evidence type="ECO:0000256" key="2">
    <source>
        <dbReference type="ARBA" id="ARBA00001946"/>
    </source>
</evidence>
<comment type="pathway">
    <text evidence="19">Phospholipid metabolism; phosphatidylethanolamine biosynthesis; phosphatidylethanolamine from ethanolamine: step 3/3.</text>
</comment>
<dbReference type="FunFam" id="1.20.120.1760:FF:000006">
    <property type="entry name" value="Putative ethanolaminephosphotransferase 1"/>
    <property type="match status" value="1"/>
</dbReference>
<feature type="transmembrane region" description="Helical" evidence="27">
    <location>
        <begin position="43"/>
        <end position="67"/>
    </location>
</feature>
<dbReference type="GO" id="GO:0004307">
    <property type="term" value="F:ethanolaminephosphotransferase activity"/>
    <property type="evidence" value="ECO:0007669"/>
    <property type="project" value="UniProtKB-EC"/>
</dbReference>
<dbReference type="GO" id="GO:0005789">
    <property type="term" value="C:endoplasmic reticulum membrane"/>
    <property type="evidence" value="ECO:0007669"/>
    <property type="project" value="UniProtKB-SubCell"/>
</dbReference>
<evidence type="ECO:0000256" key="4">
    <source>
        <dbReference type="ARBA" id="ARBA00005189"/>
    </source>
</evidence>
<feature type="non-terminal residue" evidence="28">
    <location>
        <position position="1"/>
    </location>
</feature>
<evidence type="ECO:0000256" key="14">
    <source>
        <dbReference type="ARBA" id="ARBA00023098"/>
    </source>
</evidence>
<dbReference type="GO" id="GO:0006646">
    <property type="term" value="P:phosphatidylethanolamine biosynthetic process"/>
    <property type="evidence" value="ECO:0007669"/>
    <property type="project" value="TreeGrafter"/>
</dbReference>
<evidence type="ECO:0000256" key="17">
    <source>
        <dbReference type="ARBA" id="ARBA00023211"/>
    </source>
</evidence>
<evidence type="ECO:0000256" key="19">
    <source>
        <dbReference type="ARBA" id="ARBA00037891"/>
    </source>
</evidence>
<keyword evidence="11" id="KW-0460">Magnesium</keyword>
<evidence type="ECO:0000256" key="25">
    <source>
        <dbReference type="ARBA" id="ARBA00083013"/>
    </source>
</evidence>
<evidence type="ECO:0000256" key="10">
    <source>
        <dbReference type="ARBA" id="ARBA00022824"/>
    </source>
</evidence>
<dbReference type="PIRSF" id="PIRSF015665">
    <property type="entry name" value="CHOPT"/>
    <property type="match status" value="1"/>
</dbReference>
<dbReference type="InterPro" id="IPR000462">
    <property type="entry name" value="CDP-OH_P_trans"/>
</dbReference>
<dbReference type="InterPro" id="IPR014472">
    <property type="entry name" value="CHOPT"/>
</dbReference>
<name>A0A8J7NEH8_ATRSP</name>
<keyword evidence="15 27" id="KW-0472">Membrane</keyword>
<feature type="transmembrane region" description="Helical" evidence="27">
    <location>
        <begin position="216"/>
        <end position="236"/>
    </location>
</feature>
<keyword evidence="13" id="KW-0007">Acetylation</keyword>
<evidence type="ECO:0000256" key="7">
    <source>
        <dbReference type="ARBA" id="ARBA00022679"/>
    </source>
</evidence>
<feature type="transmembrane region" description="Helical" evidence="27">
    <location>
        <begin position="322"/>
        <end position="341"/>
    </location>
</feature>
<dbReference type="PROSITE" id="PS00379">
    <property type="entry name" value="CDP_ALCOHOL_P_TRANSF"/>
    <property type="match status" value="1"/>
</dbReference>
<dbReference type="EC" id="2.7.8.1" evidence="20"/>
<dbReference type="Pfam" id="PF01066">
    <property type="entry name" value="CDP-OH_P_transf"/>
    <property type="match status" value="1"/>
</dbReference>
<feature type="transmembrane region" description="Helical" evidence="27">
    <location>
        <begin position="257"/>
        <end position="280"/>
    </location>
</feature>
<dbReference type="Proteomes" id="UP000736164">
    <property type="component" value="Unassembled WGS sequence"/>
</dbReference>
<evidence type="ECO:0000256" key="26">
    <source>
        <dbReference type="RuleBase" id="RU003750"/>
    </source>
</evidence>
<comment type="pathway">
    <text evidence="4">Lipid metabolism.</text>
</comment>
<comment type="cofactor">
    <cofactor evidence="2">
        <name>Mg(2+)</name>
        <dbReference type="ChEBI" id="CHEBI:18420"/>
    </cofactor>
</comment>
<keyword evidence="14" id="KW-0443">Lipid metabolism</keyword>
<accession>A0A8J7NEH8</accession>
<evidence type="ECO:0000256" key="3">
    <source>
        <dbReference type="ARBA" id="ARBA00004477"/>
    </source>
</evidence>
<feature type="transmembrane region" description="Helical" evidence="27">
    <location>
        <begin position="347"/>
        <end position="372"/>
    </location>
</feature>
<feature type="transmembrane region" description="Helical" evidence="27">
    <location>
        <begin position="152"/>
        <end position="171"/>
    </location>
</feature>
<evidence type="ECO:0000256" key="5">
    <source>
        <dbReference type="ARBA" id="ARBA00010441"/>
    </source>
</evidence>
<evidence type="ECO:0000313" key="29">
    <source>
        <dbReference type="Proteomes" id="UP000736164"/>
    </source>
</evidence>
<keyword evidence="17" id="KW-0464">Manganese</keyword>
<proteinExistence type="inferred from homology"/>
<comment type="caution">
    <text evidence="28">The sequence shown here is derived from an EMBL/GenBank/DDBJ whole genome shotgun (WGS) entry which is preliminary data.</text>
</comment>
<comment type="subcellular location">
    <subcellularLocation>
        <location evidence="3">Endoplasmic reticulum membrane</location>
        <topology evidence="3">Multi-pass membrane protein</topology>
    </subcellularLocation>
</comment>
<keyword evidence="9" id="KW-0479">Metal-binding</keyword>
<comment type="cofactor">
    <cofactor evidence="1">
        <name>Mn(2+)</name>
        <dbReference type="ChEBI" id="CHEBI:29035"/>
    </cofactor>
</comment>
<dbReference type="GO" id="GO:0046872">
    <property type="term" value="F:metal ion binding"/>
    <property type="evidence" value="ECO:0007669"/>
    <property type="project" value="UniProtKB-KW"/>
</dbReference>
<reference evidence="28" key="1">
    <citation type="journal article" date="2021" name="Cell">
        <title>Tracing the genetic footprints of vertebrate landing in non-teleost ray-finned fishes.</title>
        <authorList>
            <person name="Bi X."/>
            <person name="Wang K."/>
            <person name="Yang L."/>
            <person name="Pan H."/>
            <person name="Jiang H."/>
            <person name="Wei Q."/>
            <person name="Fang M."/>
            <person name="Yu H."/>
            <person name="Zhu C."/>
            <person name="Cai Y."/>
            <person name="He Y."/>
            <person name="Gan X."/>
            <person name="Zeng H."/>
            <person name="Yu D."/>
            <person name="Zhu Y."/>
            <person name="Jiang H."/>
            <person name="Qiu Q."/>
            <person name="Yang H."/>
            <person name="Zhang Y.E."/>
            <person name="Wang W."/>
            <person name="Zhu M."/>
            <person name="He S."/>
            <person name="Zhang G."/>
        </authorList>
    </citation>
    <scope>NUCLEOTIDE SEQUENCE</scope>
    <source>
        <strain evidence="28">Allg_001</strain>
    </source>
</reference>
<comment type="function">
    <text evidence="23">Ethanolaminephosphotransferase that catalyzes the transfer of phosphoethanolamine (PE) from CDP-ethanolamine to lipid acceptors, the final step in the synthesis of PE via the 'Kennedy' pathway. PE is the second most abundant phospholipid of membranes in mammals and is involved in various membrane-related cellular processes. The enzyme is critical for the synthesis of several PE species and also catalyzes the synthesis of plasmanyl-PE, a lipid required for proper myelination and neurodevelopment, from 1-alkyl-2-acylglycerol.</text>
</comment>
<keyword evidence="6" id="KW-0444">Lipid biosynthesis</keyword>
<evidence type="ECO:0000256" key="6">
    <source>
        <dbReference type="ARBA" id="ARBA00022516"/>
    </source>
</evidence>
<evidence type="ECO:0000256" key="16">
    <source>
        <dbReference type="ARBA" id="ARBA00023209"/>
    </source>
</evidence>
<evidence type="ECO:0000256" key="13">
    <source>
        <dbReference type="ARBA" id="ARBA00022990"/>
    </source>
</evidence>
<keyword evidence="12 27" id="KW-1133">Transmembrane helix</keyword>
<feature type="transmembrane region" description="Helical" evidence="27">
    <location>
        <begin position="292"/>
        <end position="310"/>
    </location>
</feature>
<organism evidence="28 29">
    <name type="scientific">Atractosteus spatula</name>
    <name type="common">Alligator gar</name>
    <name type="synonym">Lepisosteus spatula</name>
    <dbReference type="NCBI Taxonomy" id="7917"/>
    <lineage>
        <taxon>Eukaryota</taxon>
        <taxon>Metazoa</taxon>
        <taxon>Chordata</taxon>
        <taxon>Craniata</taxon>
        <taxon>Vertebrata</taxon>
        <taxon>Euteleostomi</taxon>
        <taxon>Actinopterygii</taxon>
        <taxon>Neopterygii</taxon>
        <taxon>Holostei</taxon>
        <taxon>Semionotiformes</taxon>
        <taxon>Lepisosteidae</taxon>
        <taxon>Atractosteus</taxon>
    </lineage>
</organism>
<comment type="catalytic activity">
    <reaction evidence="21">
        <text>CDP-ethanolamine + a 1,2-diacyl-sn-glycerol = a 1,2-diacyl-sn-glycero-3-phosphoethanolamine + CMP + H(+)</text>
        <dbReference type="Rhea" id="RHEA:32943"/>
        <dbReference type="ChEBI" id="CHEBI:15378"/>
        <dbReference type="ChEBI" id="CHEBI:17815"/>
        <dbReference type="ChEBI" id="CHEBI:57876"/>
        <dbReference type="ChEBI" id="CHEBI:60377"/>
        <dbReference type="ChEBI" id="CHEBI:64612"/>
        <dbReference type="EC" id="2.7.8.1"/>
    </reaction>
    <physiologicalReaction direction="left-to-right" evidence="21">
        <dbReference type="Rhea" id="RHEA:32944"/>
    </physiologicalReaction>
</comment>
<gene>
    <name evidence="28" type="primary">Selenoi_1</name>
    <name evidence="28" type="ORF">GTO95_0011819</name>
</gene>
<protein>
    <recommendedName>
        <fullName evidence="24">Ethanolaminephosphotransferase 1</fullName>
        <ecNumber evidence="20">2.7.8.1</ecNumber>
    </recommendedName>
    <alternativeName>
        <fullName evidence="25">Selenoprotein I</fullName>
    </alternativeName>
</protein>
<evidence type="ECO:0000256" key="23">
    <source>
        <dbReference type="ARBA" id="ARBA00059224"/>
    </source>
</evidence>
<evidence type="ECO:0000256" key="18">
    <source>
        <dbReference type="ARBA" id="ARBA00023264"/>
    </source>
</evidence>
<keyword evidence="16" id="KW-0594">Phospholipid biosynthesis</keyword>
<evidence type="ECO:0000256" key="20">
    <source>
        <dbReference type="ARBA" id="ARBA00038986"/>
    </source>
</evidence>
<sequence length="407" mass="45906">MFDYHYVSPQQLAGFDKYKYSAVDTNPLSVYIMQHLWNRMVKAVPLWIAPNLLTFSGFLLILINYFLLCCYDWDYKASDLGSQHIPGWVWGVSGLTTFSAYALDSIDGKHARRTQSSSPLGELFDHGLDSWATSIFTLSLFSVFGISPGRSVSAYTFYYVLWIILFTFLLSHWEKYNTGVLFLPWGYDISQVTLTGVYLLTAVVGVEAWYRPLPFGYFFADILIAMVIGCSAFLSMPQTLYNIYQARKNRTIKRSSTYEGLLPLLSPCLLFALLTAWVMASPGDVLAQHPRLFLWMTGVAFSNVTCRLIICQMTSTRSEAFHWLLLPLSVITIGVSTGLVVKSEILVLVGYTVLVTAAHVHYGVCVVSTWIVLDKYVSYAFSVTVFDILLYSAPFQIPFDKSHIAMT</sequence>
<feature type="transmembrane region" description="Helical" evidence="27">
    <location>
        <begin position="87"/>
        <end position="106"/>
    </location>
</feature>